<reference evidence="1" key="2">
    <citation type="submission" date="2023-07" db="EMBL/GenBank/DDBJ databases">
        <authorList>
            <consortium name="Lawrence Berkeley National Laboratory"/>
            <person name="Haridas S."/>
            <person name="Hensen N."/>
            <person name="Bonometti L."/>
            <person name="Westerberg I."/>
            <person name="Brannstrom I.O."/>
            <person name="Guillou S."/>
            <person name="Cros-Aarteil S."/>
            <person name="Calhoun S."/>
            <person name="Kuo A."/>
            <person name="Mondo S."/>
            <person name="Pangilinan J."/>
            <person name="Riley R."/>
            <person name="LaButti K."/>
            <person name="Andreopoulos B."/>
            <person name="Lipzen A."/>
            <person name="Chen C."/>
            <person name="Yanf M."/>
            <person name="Daum C."/>
            <person name="Ng V."/>
            <person name="Clum A."/>
            <person name="Steindorff A."/>
            <person name="Ohm R."/>
            <person name="Martin F."/>
            <person name="Silar P."/>
            <person name="Natvig D."/>
            <person name="Lalanne C."/>
            <person name="Gautier V."/>
            <person name="Ament-velasquez S.L."/>
            <person name="Kruys A."/>
            <person name="Hutchinson M.I."/>
            <person name="Powell A.J."/>
            <person name="Barry K."/>
            <person name="Miller A.N."/>
            <person name="Grigoriev I.V."/>
            <person name="Debuchy R."/>
            <person name="Gladieux P."/>
            <person name="Thoren M.H."/>
            <person name="Johannesson H."/>
        </authorList>
    </citation>
    <scope>NUCLEOTIDE SEQUENCE</scope>
    <source>
        <strain evidence="1">FGSC 1904</strain>
    </source>
</reference>
<gene>
    <name evidence="1" type="ORF">B0T20DRAFT_468710</name>
</gene>
<sequence length="331" mass="36980">MVHDLEASCRPVTVPVLRHLPDAVSWISTNHLPDAAVLAHTAAVSSKLARRDGQSNLAPVTPVPHELVGIFTQQQVRTLSQIYPSSGVQTGHNWRPEISTWPSYSRFESLFSGQWLAWPSKLGPARGLRADKLGSCYTGAYGAFTPSFIKQVAIVLPCGKKTTSRTYEKSSWGLQAERRDTSTLVSDDPGSELLKEKAWKFVSGLNPASKVVSMWNYSLKTRQLAVRIRQDSGTLCPDVRIKLHATTMPSPRQAQRLPGSQALSLGQKNGRRKIIDGDRQWAVHALGPFRYGTDSNTPMLLDATVASHKCQPLMKPCKLWLSLSWKWWWWW</sequence>
<proteinExistence type="predicted"/>
<comment type="caution">
    <text evidence="1">The sequence shown here is derived from an EMBL/GenBank/DDBJ whole genome shotgun (WGS) entry which is preliminary data.</text>
</comment>
<dbReference type="AlphaFoldDB" id="A0AAE0UD05"/>
<evidence type="ECO:0000313" key="1">
    <source>
        <dbReference type="EMBL" id="KAK3398964.1"/>
    </source>
</evidence>
<organism evidence="1 2">
    <name type="scientific">Sordaria brevicollis</name>
    <dbReference type="NCBI Taxonomy" id="83679"/>
    <lineage>
        <taxon>Eukaryota</taxon>
        <taxon>Fungi</taxon>
        <taxon>Dikarya</taxon>
        <taxon>Ascomycota</taxon>
        <taxon>Pezizomycotina</taxon>
        <taxon>Sordariomycetes</taxon>
        <taxon>Sordariomycetidae</taxon>
        <taxon>Sordariales</taxon>
        <taxon>Sordariaceae</taxon>
        <taxon>Sordaria</taxon>
    </lineage>
</organism>
<dbReference type="EMBL" id="JAUTDP010000005">
    <property type="protein sequence ID" value="KAK3398964.1"/>
    <property type="molecule type" value="Genomic_DNA"/>
</dbReference>
<name>A0AAE0UD05_SORBR</name>
<protein>
    <submittedName>
        <fullName evidence="1">Uncharacterized protein</fullName>
    </submittedName>
</protein>
<accession>A0AAE0UD05</accession>
<evidence type="ECO:0000313" key="2">
    <source>
        <dbReference type="Proteomes" id="UP001281003"/>
    </source>
</evidence>
<reference evidence="1" key="1">
    <citation type="journal article" date="2023" name="Mol. Phylogenet. Evol.">
        <title>Genome-scale phylogeny and comparative genomics of the fungal order Sordariales.</title>
        <authorList>
            <person name="Hensen N."/>
            <person name="Bonometti L."/>
            <person name="Westerberg I."/>
            <person name="Brannstrom I.O."/>
            <person name="Guillou S."/>
            <person name="Cros-Aarteil S."/>
            <person name="Calhoun S."/>
            <person name="Haridas S."/>
            <person name="Kuo A."/>
            <person name="Mondo S."/>
            <person name="Pangilinan J."/>
            <person name="Riley R."/>
            <person name="LaButti K."/>
            <person name="Andreopoulos B."/>
            <person name="Lipzen A."/>
            <person name="Chen C."/>
            <person name="Yan M."/>
            <person name="Daum C."/>
            <person name="Ng V."/>
            <person name="Clum A."/>
            <person name="Steindorff A."/>
            <person name="Ohm R.A."/>
            <person name="Martin F."/>
            <person name="Silar P."/>
            <person name="Natvig D.O."/>
            <person name="Lalanne C."/>
            <person name="Gautier V."/>
            <person name="Ament-Velasquez S.L."/>
            <person name="Kruys A."/>
            <person name="Hutchinson M.I."/>
            <person name="Powell A.J."/>
            <person name="Barry K."/>
            <person name="Miller A.N."/>
            <person name="Grigoriev I.V."/>
            <person name="Debuchy R."/>
            <person name="Gladieux P."/>
            <person name="Hiltunen Thoren M."/>
            <person name="Johannesson H."/>
        </authorList>
    </citation>
    <scope>NUCLEOTIDE SEQUENCE</scope>
    <source>
        <strain evidence="1">FGSC 1904</strain>
    </source>
</reference>
<keyword evidence="2" id="KW-1185">Reference proteome</keyword>
<dbReference type="Proteomes" id="UP001281003">
    <property type="component" value="Unassembled WGS sequence"/>
</dbReference>